<keyword evidence="2" id="KW-0521">NADP</keyword>
<dbReference type="InterPro" id="IPR020904">
    <property type="entry name" value="Sc_DH/Rdtase_CS"/>
</dbReference>
<dbReference type="Pfam" id="PF00106">
    <property type="entry name" value="adh_short"/>
    <property type="match status" value="2"/>
</dbReference>
<dbReference type="PRINTS" id="PR00081">
    <property type="entry name" value="GDHRDH"/>
</dbReference>
<sequence>MAKALANAGATKVYILGRRKEVLEEAAKAHESLHPIVCDVGIKESLQAAVDAITKESSYVNLVIANSGILGPAARFHPDSTIKDLKQRLFDNVSMDEFSQTMNINVTGAYFTMLAFLELLDAGNENARKGGFGAPLSAGNTVPSVQSQVLFISSISAYSRAWLSAPSYSASKAAIEHLAKHASTNLAPYSIRVNAMAPGRKSMAGTIEIRSNNNGQY</sequence>
<comment type="similarity">
    <text evidence="1">Belongs to the short-chain dehydrogenases/reductases (SDR) family.</text>
</comment>
<dbReference type="InterPro" id="IPR036291">
    <property type="entry name" value="NAD(P)-bd_dom_sf"/>
</dbReference>
<dbReference type="InterPro" id="IPR052178">
    <property type="entry name" value="Sec_Metab_Biosynth_SDR"/>
</dbReference>
<evidence type="ECO:0000256" key="3">
    <source>
        <dbReference type="ARBA" id="ARBA00023002"/>
    </source>
</evidence>
<dbReference type="InterPro" id="IPR002347">
    <property type="entry name" value="SDR_fam"/>
</dbReference>
<dbReference type="AlphaFoldDB" id="A0AAN7Z4I1"/>
<dbReference type="CDD" id="cd05233">
    <property type="entry name" value="SDR_c"/>
    <property type="match status" value="1"/>
</dbReference>
<dbReference type="Proteomes" id="UP001305414">
    <property type="component" value="Unassembled WGS sequence"/>
</dbReference>
<dbReference type="PROSITE" id="PS00061">
    <property type="entry name" value="ADH_SHORT"/>
    <property type="match status" value="1"/>
</dbReference>
<dbReference type="SUPFAM" id="SSF51735">
    <property type="entry name" value="NAD(P)-binding Rossmann-fold domains"/>
    <property type="match status" value="1"/>
</dbReference>
<evidence type="ECO:0000313" key="4">
    <source>
        <dbReference type="EMBL" id="KAK5636710.1"/>
    </source>
</evidence>
<keyword evidence="3" id="KW-0560">Oxidoreductase</keyword>
<evidence type="ECO:0000313" key="5">
    <source>
        <dbReference type="Proteomes" id="UP001305414"/>
    </source>
</evidence>
<name>A0AAN7Z4I1_9PEZI</name>
<keyword evidence="5" id="KW-1185">Reference proteome</keyword>
<evidence type="ECO:0008006" key="6">
    <source>
        <dbReference type="Google" id="ProtNLM"/>
    </source>
</evidence>
<organism evidence="4 5">
    <name type="scientific">Xylaria bambusicola</name>
    <dbReference type="NCBI Taxonomy" id="326684"/>
    <lineage>
        <taxon>Eukaryota</taxon>
        <taxon>Fungi</taxon>
        <taxon>Dikarya</taxon>
        <taxon>Ascomycota</taxon>
        <taxon>Pezizomycotina</taxon>
        <taxon>Sordariomycetes</taxon>
        <taxon>Xylariomycetidae</taxon>
        <taxon>Xylariales</taxon>
        <taxon>Xylariaceae</taxon>
        <taxon>Xylaria</taxon>
    </lineage>
</organism>
<dbReference type="PANTHER" id="PTHR43618:SF18">
    <property type="entry name" value="SHORT CHAIN DEHYDROGENASE_REDUCTASE FAMILY (AFU_ORTHOLOGUE AFUA_5G12480)"/>
    <property type="match status" value="1"/>
</dbReference>
<proteinExistence type="inferred from homology"/>
<evidence type="ECO:0000256" key="2">
    <source>
        <dbReference type="ARBA" id="ARBA00022857"/>
    </source>
</evidence>
<reference evidence="4 5" key="1">
    <citation type="submission" date="2023-10" db="EMBL/GenBank/DDBJ databases">
        <title>Draft genome sequence of Xylaria bambusicola isolate GMP-LS, the root and basal stem rot pathogen of sugarcane in Indonesia.</title>
        <authorList>
            <person name="Selvaraj P."/>
            <person name="Muralishankar V."/>
            <person name="Muruganantham S."/>
            <person name="Sp S."/>
            <person name="Haryani S."/>
            <person name="Lau K.J.X."/>
            <person name="Naqvi N.I."/>
        </authorList>
    </citation>
    <scope>NUCLEOTIDE SEQUENCE [LARGE SCALE GENOMIC DNA]</scope>
    <source>
        <strain evidence="4">GMP-LS</strain>
    </source>
</reference>
<dbReference type="Gene3D" id="3.40.50.720">
    <property type="entry name" value="NAD(P)-binding Rossmann-like Domain"/>
    <property type="match status" value="1"/>
</dbReference>
<dbReference type="EMBL" id="JAWHQM010000075">
    <property type="protein sequence ID" value="KAK5636710.1"/>
    <property type="molecule type" value="Genomic_DNA"/>
</dbReference>
<comment type="caution">
    <text evidence="4">The sequence shown here is derived from an EMBL/GenBank/DDBJ whole genome shotgun (WGS) entry which is preliminary data.</text>
</comment>
<dbReference type="GO" id="GO:0016491">
    <property type="term" value="F:oxidoreductase activity"/>
    <property type="evidence" value="ECO:0007669"/>
    <property type="project" value="UniProtKB-KW"/>
</dbReference>
<protein>
    <recommendedName>
        <fullName evidence="6">NAD(P)-binding protein</fullName>
    </recommendedName>
</protein>
<accession>A0AAN7Z4I1</accession>
<gene>
    <name evidence="4" type="ORF">RRF57_012422</name>
</gene>
<evidence type="ECO:0000256" key="1">
    <source>
        <dbReference type="ARBA" id="ARBA00006484"/>
    </source>
</evidence>
<dbReference type="PANTHER" id="PTHR43618">
    <property type="entry name" value="7-ALPHA-HYDROXYSTEROID DEHYDROGENASE"/>
    <property type="match status" value="1"/>
</dbReference>